<comment type="caution">
    <text evidence="2">The sequence shown here is derived from an EMBL/GenBank/DDBJ whole genome shotgun (WGS) entry which is preliminary data.</text>
</comment>
<sequence length="491" mass="54124">MVASARRTGAGGRGSGASQPGAPEPGQLAPHGLSGHVVGFVEALRARGIPVGPSETVDAGQVLTVVDLMDREMLREGLACALLRRPTQRATFDGLFELWFPAALGERSGAEDIELPRRDDGEIDLFELRRLLAEMLGGEPGEEQQRQLQNLAAQMVEQMGQYQSANGPSFSAYQTLKDVQPEVLISKILAGLAGGVDNSEFDTEVARRAARTRVKEFRATVEAETRRRVAERLGRERVAKYGVQRQAEEADFLRISENELAELRRSSQRLARVLASRLAARRRRARRGEIDLRKTLRRSMSTGGVPIDLVSRKPRPGRPDLVLLCDISGSVAGFSSFTMLLVDSLREQFSRVRIFAFVDQVDEVTHLFDQSTPLDQVTRRIFTETQVVGFEGHSDYGAALQGFARDWPDAVTSRTSLLILGDARTNYRDPALNTLSGLVEVAKHAHWLNPEAEKMWGSGDSAADRYAGVIDMHECRSARQLTAVVSRLLPV</sequence>
<evidence type="ECO:0000256" key="1">
    <source>
        <dbReference type="SAM" id="MobiDB-lite"/>
    </source>
</evidence>
<dbReference type="SUPFAM" id="SSF53300">
    <property type="entry name" value="vWA-like"/>
    <property type="match status" value="1"/>
</dbReference>
<protein>
    <submittedName>
        <fullName evidence="2">VWA domain-containing protein</fullName>
    </submittedName>
</protein>
<evidence type="ECO:0000313" key="3">
    <source>
        <dbReference type="Proteomes" id="UP000565711"/>
    </source>
</evidence>
<evidence type="ECO:0000313" key="2">
    <source>
        <dbReference type="EMBL" id="NKY49268.1"/>
    </source>
</evidence>
<dbReference type="InterPro" id="IPR008912">
    <property type="entry name" value="Uncharacterised_CoxE"/>
</dbReference>
<dbReference type="InterPro" id="IPR011195">
    <property type="entry name" value="UCP010256"/>
</dbReference>
<dbReference type="Pfam" id="PF05762">
    <property type="entry name" value="VWA_CoxE"/>
    <property type="match status" value="1"/>
</dbReference>
<gene>
    <name evidence="2" type="ORF">HGA08_03460</name>
</gene>
<feature type="region of interest" description="Disordered" evidence="1">
    <location>
        <begin position="1"/>
        <end position="31"/>
    </location>
</feature>
<reference evidence="2 3" key="1">
    <citation type="submission" date="2020-04" db="EMBL/GenBank/DDBJ databases">
        <title>MicrobeNet Type strains.</title>
        <authorList>
            <person name="Nicholson A.C."/>
        </authorList>
    </citation>
    <scope>NUCLEOTIDE SEQUENCE [LARGE SCALE GENOMIC DNA]</scope>
    <source>
        <strain evidence="2 3">JCM 12354</strain>
    </source>
</reference>
<name>A0A846XW04_9NOCA</name>
<keyword evidence="3" id="KW-1185">Reference proteome</keyword>
<dbReference type="PANTHER" id="PTHR39338">
    <property type="entry name" value="BLL5662 PROTEIN-RELATED"/>
    <property type="match status" value="1"/>
</dbReference>
<accession>A0A846XW04</accession>
<dbReference type="PIRSF" id="PIRSF010256">
    <property type="entry name" value="CoxE_vWa"/>
    <property type="match status" value="1"/>
</dbReference>
<proteinExistence type="predicted"/>
<dbReference type="AlphaFoldDB" id="A0A846XW04"/>
<dbReference type="Proteomes" id="UP000565711">
    <property type="component" value="Unassembled WGS sequence"/>
</dbReference>
<dbReference type="InterPro" id="IPR036465">
    <property type="entry name" value="vWFA_dom_sf"/>
</dbReference>
<dbReference type="EMBL" id="JAAXOP010000002">
    <property type="protein sequence ID" value="NKY49268.1"/>
    <property type="molecule type" value="Genomic_DNA"/>
</dbReference>
<organism evidence="2 3">
    <name type="scientific">Nocardia vermiculata</name>
    <dbReference type="NCBI Taxonomy" id="257274"/>
    <lineage>
        <taxon>Bacteria</taxon>
        <taxon>Bacillati</taxon>
        <taxon>Actinomycetota</taxon>
        <taxon>Actinomycetes</taxon>
        <taxon>Mycobacteriales</taxon>
        <taxon>Nocardiaceae</taxon>
        <taxon>Nocardia</taxon>
    </lineage>
</organism>
<dbReference type="PANTHER" id="PTHR39338:SF5">
    <property type="entry name" value="BLR6139 PROTEIN"/>
    <property type="match status" value="1"/>
</dbReference>